<evidence type="ECO:0000313" key="2">
    <source>
        <dbReference type="EMBL" id="MBW0527014.1"/>
    </source>
</evidence>
<sequence>MLSLVVNFNYIPYQFNIETAFIHGEMDTLVNVKQVTGYEEKGKENWVWRLKKSLYGTKQAPRMWKSKLESALSSLGLMSTWSHESLFINAEKLLLLHVHVNNGFIISQSENKIIEFLTKLNSIFKLKSKKKPTQNLGYTLKWRSDKIMINQTDLITKTLQKFNMNDCKPVKTPCNGNFLNEVESGISNEVLNVTLFQQAIGSINYLAHHTRPDILFTVNQLSRYSKNQNSVTGMALRICYGTSRDQRTNVRFITNAQLRRC</sequence>
<proteinExistence type="predicted"/>
<dbReference type="Pfam" id="PF07727">
    <property type="entry name" value="RVT_2"/>
    <property type="match status" value="1"/>
</dbReference>
<keyword evidence="3" id="KW-1185">Reference proteome</keyword>
<dbReference type="OrthoDB" id="2801217at2759"/>
<accession>A0A9Q3EU08</accession>
<dbReference type="AlphaFoldDB" id="A0A9Q3EU08"/>
<dbReference type="EMBL" id="AVOT02033161">
    <property type="protein sequence ID" value="MBW0527014.1"/>
    <property type="molecule type" value="Genomic_DNA"/>
</dbReference>
<comment type="caution">
    <text evidence="2">The sequence shown here is derived from an EMBL/GenBank/DDBJ whole genome shotgun (WGS) entry which is preliminary data.</text>
</comment>
<organism evidence="2 3">
    <name type="scientific">Austropuccinia psidii MF-1</name>
    <dbReference type="NCBI Taxonomy" id="1389203"/>
    <lineage>
        <taxon>Eukaryota</taxon>
        <taxon>Fungi</taxon>
        <taxon>Dikarya</taxon>
        <taxon>Basidiomycota</taxon>
        <taxon>Pucciniomycotina</taxon>
        <taxon>Pucciniomycetes</taxon>
        <taxon>Pucciniales</taxon>
        <taxon>Sphaerophragmiaceae</taxon>
        <taxon>Austropuccinia</taxon>
    </lineage>
</organism>
<protein>
    <recommendedName>
        <fullName evidence="1">Reverse transcriptase Ty1/copia-type domain-containing protein</fullName>
    </recommendedName>
</protein>
<feature type="domain" description="Reverse transcriptase Ty1/copia-type" evidence="1">
    <location>
        <begin position="2"/>
        <end position="174"/>
    </location>
</feature>
<evidence type="ECO:0000259" key="1">
    <source>
        <dbReference type="Pfam" id="PF07727"/>
    </source>
</evidence>
<evidence type="ECO:0000313" key="3">
    <source>
        <dbReference type="Proteomes" id="UP000765509"/>
    </source>
</evidence>
<reference evidence="2" key="1">
    <citation type="submission" date="2021-03" db="EMBL/GenBank/DDBJ databases">
        <title>Draft genome sequence of rust myrtle Austropuccinia psidii MF-1, a brazilian biotype.</title>
        <authorList>
            <person name="Quecine M.C."/>
            <person name="Pachon D.M.R."/>
            <person name="Bonatelli M.L."/>
            <person name="Correr F.H."/>
            <person name="Franceschini L.M."/>
            <person name="Leite T.F."/>
            <person name="Margarido G.R.A."/>
            <person name="Almeida C.A."/>
            <person name="Ferrarezi J.A."/>
            <person name="Labate C.A."/>
        </authorList>
    </citation>
    <scope>NUCLEOTIDE SEQUENCE</scope>
    <source>
        <strain evidence="2">MF-1</strain>
    </source>
</reference>
<name>A0A9Q3EU08_9BASI</name>
<dbReference type="InterPro" id="IPR013103">
    <property type="entry name" value="RVT_2"/>
</dbReference>
<gene>
    <name evidence="2" type="ORF">O181_066729</name>
</gene>
<dbReference type="Proteomes" id="UP000765509">
    <property type="component" value="Unassembled WGS sequence"/>
</dbReference>